<comment type="similarity">
    <text evidence="1">Belongs to the ROK (NagC/XylR) family.</text>
</comment>
<sequence>MTPRTAIGIDIGGTHLRAARVSRDGAIQQHAKAPSAADAASVLDRIARLIEQVDDASVAGIGIGIPGRVDFASRRVLSGGYVDLSKVNLADEIEQRFRRPVTVDNDCSMALVAECAVGAAAGARNVVMLTIGTGIGGAIMEGGHIVRARGTAGQLGHVPVDPRGLPCVCGRRGCVETVSSGTALGRHIADGGFPIGTTAAELLSLRERCDDAARRVLHAWAAPLRVAIDGLVAALDPEVVVLGGGLGRAAFEALAGVETAPSWYESRVVPAALGDEAGAIGAALASLPGPARIKRLVIVNGVPASGKSGVAHALSRETGWPVLSLDTVKNPFLEEIEGVDRPFNRKLGRASMRAMFALVKEAPAGTTAIMDAWFGFQPRDWIEALIADAGVDALTEIWCSAPPEVIGRRYGERAALRLPGHPGADYVPELVELADRARPLGFGRYFEIDTTRSLEVADLRGRLEAAFRSAS</sequence>
<dbReference type="PANTHER" id="PTHR18964:SF149">
    <property type="entry name" value="BIFUNCTIONAL UDP-N-ACETYLGLUCOSAMINE 2-EPIMERASE_N-ACETYLMANNOSAMINE KINASE"/>
    <property type="match status" value="1"/>
</dbReference>
<comment type="caution">
    <text evidence="2">The sequence shown here is derived from an EMBL/GenBank/DDBJ whole genome shotgun (WGS) entry which is preliminary data.</text>
</comment>
<dbReference type="AlphaFoldDB" id="A0A7V7PS39"/>
<dbReference type="InterPro" id="IPR000600">
    <property type="entry name" value="ROK"/>
</dbReference>
<dbReference type="Proteomes" id="UP000432089">
    <property type="component" value="Unassembled WGS sequence"/>
</dbReference>
<dbReference type="InterPro" id="IPR027417">
    <property type="entry name" value="P-loop_NTPase"/>
</dbReference>
<dbReference type="Gene3D" id="3.30.420.40">
    <property type="match status" value="2"/>
</dbReference>
<gene>
    <name evidence="2" type="ORF">F6X38_03300</name>
</gene>
<evidence type="ECO:0000313" key="2">
    <source>
        <dbReference type="EMBL" id="KAB0681860.1"/>
    </source>
</evidence>
<dbReference type="EMBL" id="VZDO01000002">
    <property type="protein sequence ID" value="KAB0681860.1"/>
    <property type="molecule type" value="Genomic_DNA"/>
</dbReference>
<protein>
    <submittedName>
        <fullName evidence="2">ROK family protein</fullName>
    </submittedName>
</protein>
<dbReference type="SUPFAM" id="SSF52540">
    <property type="entry name" value="P-loop containing nucleoside triphosphate hydrolases"/>
    <property type="match status" value="1"/>
</dbReference>
<dbReference type="SUPFAM" id="SSF53067">
    <property type="entry name" value="Actin-like ATPase domain"/>
    <property type="match status" value="1"/>
</dbReference>
<dbReference type="RefSeq" id="WP_150968120.1">
    <property type="nucleotide sequence ID" value="NZ_VZDO01000002.1"/>
</dbReference>
<proteinExistence type="inferred from homology"/>
<dbReference type="InterPro" id="IPR043129">
    <property type="entry name" value="ATPase_NBD"/>
</dbReference>
<dbReference type="Gene3D" id="3.40.50.300">
    <property type="entry name" value="P-loop containing nucleotide triphosphate hydrolases"/>
    <property type="match status" value="1"/>
</dbReference>
<accession>A0A7V7PS39</accession>
<evidence type="ECO:0000256" key="1">
    <source>
        <dbReference type="ARBA" id="ARBA00006479"/>
    </source>
</evidence>
<name>A0A7V7PS39_9HYPH</name>
<evidence type="ECO:0000313" key="3">
    <source>
        <dbReference type="Proteomes" id="UP000432089"/>
    </source>
</evidence>
<organism evidence="2 3">
    <name type="scientific">Plantimonas leprariae</name>
    <dbReference type="NCBI Taxonomy" id="2615207"/>
    <lineage>
        <taxon>Bacteria</taxon>
        <taxon>Pseudomonadati</taxon>
        <taxon>Pseudomonadota</taxon>
        <taxon>Alphaproteobacteria</taxon>
        <taxon>Hyphomicrobiales</taxon>
        <taxon>Aurantimonadaceae</taxon>
        <taxon>Plantimonas</taxon>
    </lineage>
</organism>
<reference evidence="2 3" key="1">
    <citation type="submission" date="2019-09" db="EMBL/GenBank/DDBJ databases">
        <title>YIM 132180 draft genome.</title>
        <authorList>
            <person name="Zhang K."/>
        </authorList>
    </citation>
    <scope>NUCLEOTIDE SEQUENCE [LARGE SCALE GENOMIC DNA]</scope>
    <source>
        <strain evidence="2 3">YIM 132180</strain>
    </source>
</reference>
<keyword evidence="3" id="KW-1185">Reference proteome</keyword>
<dbReference type="PANTHER" id="PTHR18964">
    <property type="entry name" value="ROK (REPRESSOR, ORF, KINASE) FAMILY"/>
    <property type="match status" value="1"/>
</dbReference>
<dbReference type="Pfam" id="PF13671">
    <property type="entry name" value="AAA_33"/>
    <property type="match status" value="1"/>
</dbReference>
<dbReference type="Pfam" id="PF00480">
    <property type="entry name" value="ROK"/>
    <property type="match status" value="1"/>
</dbReference>